<accession>A0A1U7CYT1</accession>
<dbReference type="SUPFAM" id="SSF56112">
    <property type="entry name" value="Protein kinase-like (PK-like)"/>
    <property type="match status" value="1"/>
</dbReference>
<evidence type="ECO:0000313" key="2">
    <source>
        <dbReference type="Proteomes" id="UP000186309"/>
    </source>
</evidence>
<dbReference type="Proteomes" id="UP000186309">
    <property type="component" value="Chromosome"/>
</dbReference>
<evidence type="ECO:0000313" key="1">
    <source>
        <dbReference type="EMBL" id="APW64043.1"/>
    </source>
</evidence>
<reference evidence="2" key="1">
    <citation type="submission" date="2016-12" db="EMBL/GenBank/DDBJ databases">
        <title>Comparative genomics of four Isosphaeraceae planctomycetes: a common pool of plasmids and glycoside hydrolase genes.</title>
        <authorList>
            <person name="Ivanova A."/>
        </authorList>
    </citation>
    <scope>NUCLEOTIDE SEQUENCE [LARGE SCALE GENOMIC DNA]</scope>
    <source>
        <strain evidence="2">PX4</strain>
    </source>
</reference>
<gene>
    <name evidence="1" type="ORF">BSF38_05632</name>
</gene>
<dbReference type="KEGG" id="pbor:BSF38_05632"/>
<dbReference type="EMBL" id="CP019082">
    <property type="protein sequence ID" value="APW64043.1"/>
    <property type="molecule type" value="Genomic_DNA"/>
</dbReference>
<dbReference type="AlphaFoldDB" id="A0A1U7CYT1"/>
<name>A0A1U7CYT1_9BACT</name>
<evidence type="ECO:0008006" key="3">
    <source>
        <dbReference type="Google" id="ProtNLM"/>
    </source>
</evidence>
<proteinExistence type="predicted"/>
<dbReference type="STRING" id="1387353.BSF38_05632"/>
<protein>
    <recommendedName>
        <fullName evidence="3">Aminoglycoside phosphotransferase domain-containing protein</fullName>
    </recommendedName>
</protein>
<sequence length="354" mass="40156">MQATRVGHCSSEYDFLLSLRDRESAEVGHSLRNVFDGSIAGWRQITEPAWKHWIPVNTFKFLGFDRMKRSRVVAIVSPKLEPRAVAGNVEKAEEARRALGPLGGVILEPLQVGVLEGADYAVFPYCRPVRIRRRFLRTMRRSLVGKRLLPWLRLATERTVQQPTAEERQDRFITPLEHLCDASSMPGHVRDAASLALGRLERGAWQPQLAIMHDDLNLHNLLQPPGIAAWNRTIIIDWERSAVRGYGFYDLIAMTLWMKLGRGRLRAEIDRHCRIMACDPVDVRGYMLATLGGKSMTLDEPLPNPVTRRPDDVVNDDVMGSISRDQRKTVVDVAAALARLKQLDSLEAYLNDRH</sequence>
<dbReference type="InterPro" id="IPR011009">
    <property type="entry name" value="Kinase-like_dom_sf"/>
</dbReference>
<organism evidence="1 2">
    <name type="scientific">Paludisphaera borealis</name>
    <dbReference type="NCBI Taxonomy" id="1387353"/>
    <lineage>
        <taxon>Bacteria</taxon>
        <taxon>Pseudomonadati</taxon>
        <taxon>Planctomycetota</taxon>
        <taxon>Planctomycetia</taxon>
        <taxon>Isosphaerales</taxon>
        <taxon>Isosphaeraceae</taxon>
        <taxon>Paludisphaera</taxon>
    </lineage>
</organism>
<keyword evidence="2" id="KW-1185">Reference proteome</keyword>